<dbReference type="AlphaFoldDB" id="A0A6S6PKV2"/>
<protein>
    <submittedName>
        <fullName evidence="1">Uncharacterized protein</fullName>
    </submittedName>
</protein>
<evidence type="ECO:0000313" key="1">
    <source>
        <dbReference type="EMBL" id="BCI65874.1"/>
    </source>
</evidence>
<proteinExistence type="predicted"/>
<evidence type="ECO:0000313" key="2">
    <source>
        <dbReference type="Proteomes" id="UP000515220"/>
    </source>
</evidence>
<dbReference type="RefSeq" id="WP_180952929.1">
    <property type="nucleotide sequence ID" value="NZ_AP023326.1"/>
</dbReference>
<reference evidence="1 2" key="1">
    <citation type="submission" date="2020-07" db="EMBL/GenBank/DDBJ databases">
        <title>Complete Genome Sequence of an acetic acid bacterium, Acetobacter aceti JCM20276.</title>
        <authorList>
            <person name="Hirose Y."/>
            <person name="Mihara H."/>
        </authorList>
    </citation>
    <scope>NUCLEOTIDE SEQUENCE [LARGE SCALE GENOMIC DNA]</scope>
    <source>
        <strain evidence="1 2">JCM20276</strain>
    </source>
</reference>
<organism evidence="1 2">
    <name type="scientific">Acetobacter aceti</name>
    <dbReference type="NCBI Taxonomy" id="435"/>
    <lineage>
        <taxon>Bacteria</taxon>
        <taxon>Pseudomonadati</taxon>
        <taxon>Pseudomonadota</taxon>
        <taxon>Alphaproteobacteria</taxon>
        <taxon>Acetobacterales</taxon>
        <taxon>Acetobacteraceae</taxon>
        <taxon>Acetobacter</taxon>
        <taxon>Acetobacter subgen. Acetobacter</taxon>
    </lineage>
</organism>
<dbReference type="Proteomes" id="UP000515220">
    <property type="component" value="Chromosome"/>
</dbReference>
<accession>A0A6S6PKV2</accession>
<sequence length="46" mass="5145">METKLSTQNDLKLTPDEIKALEPVWKISLKGFQGAWCVIQALDVDA</sequence>
<name>A0A6S6PKV2_ACEAC</name>
<gene>
    <name evidence="1" type="ORF">AAJCM20276_04980</name>
</gene>
<dbReference type="EMBL" id="AP023326">
    <property type="protein sequence ID" value="BCI65874.1"/>
    <property type="molecule type" value="Genomic_DNA"/>
</dbReference>